<feature type="non-terminal residue" evidence="4">
    <location>
        <position position="1"/>
    </location>
</feature>
<dbReference type="EMBL" id="CATNWA010003338">
    <property type="protein sequence ID" value="CAI9545137.1"/>
    <property type="molecule type" value="Genomic_DNA"/>
</dbReference>
<feature type="domain" description="MRH" evidence="3">
    <location>
        <begin position="1"/>
        <end position="105"/>
    </location>
</feature>
<reference evidence="4" key="1">
    <citation type="submission" date="2023-05" db="EMBL/GenBank/DDBJ databases">
        <authorList>
            <person name="Stuckert A."/>
        </authorList>
    </citation>
    <scope>NUCLEOTIDE SEQUENCE</scope>
</reference>
<dbReference type="InterPro" id="IPR044865">
    <property type="entry name" value="MRH_dom"/>
</dbReference>
<proteinExistence type="predicted"/>
<dbReference type="Pfam" id="PF00878">
    <property type="entry name" value="CIMR"/>
    <property type="match status" value="1"/>
</dbReference>
<organism evidence="4 5">
    <name type="scientific">Staurois parvus</name>
    <dbReference type="NCBI Taxonomy" id="386267"/>
    <lineage>
        <taxon>Eukaryota</taxon>
        <taxon>Metazoa</taxon>
        <taxon>Chordata</taxon>
        <taxon>Craniata</taxon>
        <taxon>Vertebrata</taxon>
        <taxon>Euteleostomi</taxon>
        <taxon>Amphibia</taxon>
        <taxon>Batrachia</taxon>
        <taxon>Anura</taxon>
        <taxon>Neobatrachia</taxon>
        <taxon>Ranoidea</taxon>
        <taxon>Ranidae</taxon>
        <taxon>Staurois</taxon>
    </lineage>
</organism>
<feature type="non-terminal residue" evidence="4">
    <location>
        <position position="141"/>
    </location>
</feature>
<evidence type="ECO:0000313" key="5">
    <source>
        <dbReference type="Proteomes" id="UP001162483"/>
    </source>
</evidence>
<dbReference type="Proteomes" id="UP001162483">
    <property type="component" value="Unassembled WGS sequence"/>
</dbReference>
<gene>
    <name evidence="4" type="ORF">SPARVUS_LOCUS2604225</name>
</gene>
<keyword evidence="1" id="KW-0732">Signal</keyword>
<dbReference type="PROSITE" id="PS51914">
    <property type="entry name" value="MRH"/>
    <property type="match status" value="1"/>
</dbReference>
<dbReference type="InterPro" id="IPR000479">
    <property type="entry name" value="CIMR_rpt"/>
</dbReference>
<evidence type="ECO:0000313" key="4">
    <source>
        <dbReference type="EMBL" id="CAI9545137.1"/>
    </source>
</evidence>
<comment type="caution">
    <text evidence="4">The sequence shown here is derived from an EMBL/GenBank/DDBJ whole genome shotgun (WGS) entry which is preliminary data.</text>
</comment>
<accession>A0ABN9BC16</accession>
<dbReference type="SUPFAM" id="SSF50911">
    <property type="entry name" value="Mannose 6-phosphate receptor domain"/>
    <property type="match status" value="2"/>
</dbReference>
<evidence type="ECO:0000256" key="2">
    <source>
        <dbReference type="ARBA" id="ARBA00023157"/>
    </source>
</evidence>
<name>A0ABN9BC16_9NEOB</name>
<dbReference type="Gene3D" id="2.70.130.10">
    <property type="entry name" value="Mannose-6-phosphate receptor binding domain"/>
    <property type="match status" value="1"/>
</dbReference>
<keyword evidence="5" id="KW-1185">Reference proteome</keyword>
<keyword evidence="2" id="KW-1015">Disulfide bond</keyword>
<dbReference type="InterPro" id="IPR009011">
    <property type="entry name" value="Man6P_isomerase_rcpt-bd_dom_sf"/>
</dbReference>
<protein>
    <recommendedName>
        <fullName evidence="3">MRH domain-containing protein</fullName>
    </recommendedName>
</protein>
<sequence length="141" mass="15231">NICGPVDGCGSVGDSQAAGCELESGVASRPVQISQSLDLSSDFISLIYHGAIHEETGQGDTFTINFVCNDDFYPGELIFSREEINSQTHLYHTFFDFKTAMACSPSLVDCQVTDTAGNEYDLSDLSQDDEPWIAIDTSDSA</sequence>
<evidence type="ECO:0000259" key="3">
    <source>
        <dbReference type="PROSITE" id="PS51914"/>
    </source>
</evidence>
<evidence type="ECO:0000256" key="1">
    <source>
        <dbReference type="ARBA" id="ARBA00022729"/>
    </source>
</evidence>